<feature type="region of interest" description="Disordered" evidence="1">
    <location>
        <begin position="56"/>
        <end position="88"/>
    </location>
</feature>
<dbReference type="AlphaFoldDB" id="A0A2K2CP53"/>
<accession>A0A2K2CP53</accession>
<dbReference type="InParanoid" id="A0A2K2CP53"/>
<evidence type="ECO:0000256" key="1">
    <source>
        <dbReference type="SAM" id="MobiDB-lite"/>
    </source>
</evidence>
<reference evidence="2" key="2">
    <citation type="submission" date="2017-06" db="EMBL/GenBank/DDBJ databases">
        <title>WGS assembly of Brachypodium distachyon.</title>
        <authorList>
            <consortium name="The International Brachypodium Initiative"/>
            <person name="Lucas S."/>
            <person name="Harmon-Smith M."/>
            <person name="Lail K."/>
            <person name="Tice H."/>
            <person name="Grimwood J."/>
            <person name="Bruce D."/>
            <person name="Barry K."/>
            <person name="Shu S."/>
            <person name="Lindquist E."/>
            <person name="Wang M."/>
            <person name="Pitluck S."/>
            <person name="Vogel J.P."/>
            <person name="Garvin D.F."/>
            <person name="Mockler T.C."/>
            <person name="Schmutz J."/>
            <person name="Rokhsar D."/>
            <person name="Bevan M.W."/>
        </authorList>
    </citation>
    <scope>NUCLEOTIDE SEQUENCE</scope>
    <source>
        <strain evidence="2">Bd21</strain>
    </source>
</reference>
<reference evidence="2 3" key="1">
    <citation type="journal article" date="2010" name="Nature">
        <title>Genome sequencing and analysis of the model grass Brachypodium distachyon.</title>
        <authorList>
            <consortium name="International Brachypodium Initiative"/>
        </authorList>
    </citation>
    <scope>NUCLEOTIDE SEQUENCE [LARGE SCALE GENOMIC DNA]</scope>
    <source>
        <strain evidence="2 3">Bd21</strain>
    </source>
</reference>
<feature type="compositionally biased region" description="Basic and acidic residues" evidence="1">
    <location>
        <begin position="59"/>
        <end position="69"/>
    </location>
</feature>
<feature type="compositionally biased region" description="Basic and acidic residues" evidence="1">
    <location>
        <begin position="78"/>
        <end position="88"/>
    </location>
</feature>
<name>A0A2K2CP53_BRADI</name>
<feature type="non-terminal residue" evidence="2">
    <location>
        <position position="1"/>
    </location>
</feature>
<sequence>LPFFLRSLSPSLSGDRRRCAAAARFFFMGIRRPSTRRRPRPFAAAVKSRVGAPRHWAARRLDAPPRKEGAGAGRWRHRDRDGRKNHSR</sequence>
<keyword evidence="4" id="KW-1185">Reference proteome</keyword>
<reference evidence="3" key="3">
    <citation type="submission" date="2018-08" db="UniProtKB">
        <authorList>
            <consortium name="EnsemblPlants"/>
        </authorList>
    </citation>
    <scope>IDENTIFICATION</scope>
    <source>
        <strain evidence="3">cv. Bd21</strain>
    </source>
</reference>
<protein>
    <submittedName>
        <fullName evidence="2 3">Uncharacterized protein</fullName>
    </submittedName>
</protein>
<dbReference type="Proteomes" id="UP000008810">
    <property type="component" value="Chromosome 4"/>
</dbReference>
<dbReference type="Gramene" id="PNT63802">
    <property type="protein sequence ID" value="PNT63802"/>
    <property type="gene ID" value="BRADI_4g21195v3"/>
</dbReference>
<dbReference type="EnsemblPlants" id="PNT63802">
    <property type="protein sequence ID" value="PNT63802"/>
    <property type="gene ID" value="BRADI_4g21195v3"/>
</dbReference>
<proteinExistence type="predicted"/>
<evidence type="ECO:0000313" key="2">
    <source>
        <dbReference type="EMBL" id="PNT63802.1"/>
    </source>
</evidence>
<evidence type="ECO:0000313" key="4">
    <source>
        <dbReference type="Proteomes" id="UP000008810"/>
    </source>
</evidence>
<dbReference type="EMBL" id="CM000883">
    <property type="protein sequence ID" value="PNT63802.1"/>
    <property type="molecule type" value="Genomic_DNA"/>
</dbReference>
<organism evidence="2">
    <name type="scientific">Brachypodium distachyon</name>
    <name type="common">Purple false brome</name>
    <name type="synonym">Trachynia distachya</name>
    <dbReference type="NCBI Taxonomy" id="15368"/>
    <lineage>
        <taxon>Eukaryota</taxon>
        <taxon>Viridiplantae</taxon>
        <taxon>Streptophyta</taxon>
        <taxon>Embryophyta</taxon>
        <taxon>Tracheophyta</taxon>
        <taxon>Spermatophyta</taxon>
        <taxon>Magnoliopsida</taxon>
        <taxon>Liliopsida</taxon>
        <taxon>Poales</taxon>
        <taxon>Poaceae</taxon>
        <taxon>BOP clade</taxon>
        <taxon>Pooideae</taxon>
        <taxon>Stipodae</taxon>
        <taxon>Brachypodieae</taxon>
        <taxon>Brachypodium</taxon>
    </lineage>
</organism>
<gene>
    <name evidence="2" type="ORF">BRADI_4g21195v3</name>
</gene>
<evidence type="ECO:0000313" key="3">
    <source>
        <dbReference type="EnsemblPlants" id="PNT63802"/>
    </source>
</evidence>